<evidence type="ECO:0000313" key="1">
    <source>
        <dbReference type="EMBL" id="SFZ77360.1"/>
    </source>
</evidence>
<dbReference type="InterPro" id="IPR007344">
    <property type="entry name" value="GrpB/CoaE"/>
</dbReference>
<dbReference type="GO" id="GO:0016740">
    <property type="term" value="F:transferase activity"/>
    <property type="evidence" value="ECO:0007669"/>
    <property type="project" value="UniProtKB-KW"/>
</dbReference>
<dbReference type="Proteomes" id="UP000186513">
    <property type="component" value="Unassembled WGS sequence"/>
</dbReference>
<dbReference type="InterPro" id="IPR043519">
    <property type="entry name" value="NT_sf"/>
</dbReference>
<dbReference type="PANTHER" id="PTHR34822:SF1">
    <property type="entry name" value="GRPB FAMILY PROTEIN"/>
    <property type="match status" value="1"/>
</dbReference>
<dbReference type="PANTHER" id="PTHR34822">
    <property type="entry name" value="GRPB DOMAIN PROTEIN (AFU_ORTHOLOGUE AFUA_1G01530)"/>
    <property type="match status" value="1"/>
</dbReference>
<dbReference type="Gene3D" id="3.30.460.10">
    <property type="entry name" value="Beta Polymerase, domain 2"/>
    <property type="match status" value="1"/>
</dbReference>
<organism evidence="1 2">
    <name type="scientific">Chitinimonas taiwanensis DSM 18899</name>
    <dbReference type="NCBI Taxonomy" id="1121279"/>
    <lineage>
        <taxon>Bacteria</taxon>
        <taxon>Pseudomonadati</taxon>
        <taxon>Pseudomonadota</taxon>
        <taxon>Betaproteobacteria</taxon>
        <taxon>Neisseriales</taxon>
        <taxon>Chitinibacteraceae</taxon>
        <taxon>Chitinimonas</taxon>
    </lineage>
</organism>
<name>A0A1K2HKL6_9NEIS</name>
<dbReference type="RefSeq" id="WP_072428880.1">
    <property type="nucleotide sequence ID" value="NZ_FPKR01000009.1"/>
</dbReference>
<accession>A0A1K2HKL6</accession>
<dbReference type="EMBL" id="FPKR01000009">
    <property type="protein sequence ID" value="SFZ77360.1"/>
    <property type="molecule type" value="Genomic_DNA"/>
</dbReference>
<dbReference type="Pfam" id="PF04229">
    <property type="entry name" value="GrpB"/>
    <property type="match status" value="1"/>
</dbReference>
<gene>
    <name evidence="1" type="ORF">SAMN02745887_02364</name>
</gene>
<dbReference type="SUPFAM" id="SSF81301">
    <property type="entry name" value="Nucleotidyltransferase"/>
    <property type="match status" value="1"/>
</dbReference>
<keyword evidence="1" id="KW-0808">Transferase</keyword>
<dbReference type="AlphaFoldDB" id="A0A1K2HKL6"/>
<keyword evidence="2" id="KW-1185">Reference proteome</keyword>
<protein>
    <submittedName>
        <fullName evidence="1">GrpB domain, predicted nucleotidyltransferase, UPF0157 family</fullName>
    </submittedName>
</protein>
<proteinExistence type="predicted"/>
<evidence type="ECO:0000313" key="2">
    <source>
        <dbReference type="Proteomes" id="UP000186513"/>
    </source>
</evidence>
<reference evidence="1 2" key="1">
    <citation type="submission" date="2016-11" db="EMBL/GenBank/DDBJ databases">
        <authorList>
            <person name="Jaros S."/>
            <person name="Januszkiewicz K."/>
            <person name="Wedrychowicz H."/>
        </authorList>
    </citation>
    <scope>NUCLEOTIDE SEQUENCE [LARGE SCALE GENOMIC DNA]</scope>
    <source>
        <strain evidence="1 2">DSM 18899</strain>
    </source>
</reference>
<dbReference type="STRING" id="1121279.SAMN02745887_02364"/>
<dbReference type="OrthoDB" id="9799092at2"/>
<sequence>MHLFDPSEYQSVAVEVVEKVAQELSQLIPGCRVEHVGSSAIPGAISKGDVDVCVVVPAHTHRDAVAALEQAGYVVKADTLRTPELCMLLMPSTNIDLALQVVAEGSRFEFFMQFRDALRANPSLVDQYNDIKRNAADLSHEACRDAKATFIASVLPPA</sequence>